<gene>
    <name evidence="2" type="ORF">CHU92_11415</name>
</gene>
<dbReference type="PROSITE" id="PS51257">
    <property type="entry name" value="PROKAR_LIPOPROTEIN"/>
    <property type="match status" value="1"/>
</dbReference>
<comment type="caution">
    <text evidence="2">The sequence shown here is derived from an EMBL/GenBank/DDBJ whole genome shotgun (WGS) entry which is preliminary data.</text>
</comment>
<keyword evidence="1" id="KW-0472">Membrane</keyword>
<dbReference type="RefSeq" id="WP_129583074.1">
    <property type="nucleotide sequence ID" value="NZ_NOXV01000290.1"/>
</dbReference>
<evidence type="ECO:0000256" key="1">
    <source>
        <dbReference type="SAM" id="Phobius"/>
    </source>
</evidence>
<sequence>MKTGIKIYLVLSGILLIVLSCKVFFAIEPKSELTLNKLTIIDRNSGKPVLILADSVPDGVINGKVLPRIFKPRGMVYFDNKGNETGGLIVNNQEGMETAMFTVDYNNTDAFSIFKNETDTTYAMGIAISDRNTEEEFRKRGTGGTPRIVIQNRDKNAIFAMTDTKGRERVVFVVGRNDDVQLLVLDTLGKTVKNLATK</sequence>
<dbReference type="Proteomes" id="UP000216605">
    <property type="component" value="Unassembled WGS sequence"/>
</dbReference>
<organism evidence="2 3">
    <name type="scientific">Flavobacterium cyanobacteriorum</name>
    <dbReference type="NCBI Taxonomy" id="2022802"/>
    <lineage>
        <taxon>Bacteria</taxon>
        <taxon>Pseudomonadati</taxon>
        <taxon>Bacteroidota</taxon>
        <taxon>Flavobacteriia</taxon>
        <taxon>Flavobacteriales</taxon>
        <taxon>Flavobacteriaceae</taxon>
        <taxon>Flavobacterium</taxon>
    </lineage>
</organism>
<proteinExistence type="predicted"/>
<dbReference type="AlphaFoldDB" id="A0A255Z1C5"/>
<reference evidence="2 3" key="1">
    <citation type="submission" date="2017-07" db="EMBL/GenBank/DDBJ databases">
        <title>Flavobacterium cyanobacteriorum sp. nov., isolated from cyanobacterial aggregates in a eutrophic lake.</title>
        <authorList>
            <person name="Cai H."/>
        </authorList>
    </citation>
    <scope>NUCLEOTIDE SEQUENCE [LARGE SCALE GENOMIC DNA]</scope>
    <source>
        <strain evidence="2 3">TH021</strain>
    </source>
</reference>
<dbReference type="EMBL" id="NOXV01000290">
    <property type="protein sequence ID" value="OYQ34734.1"/>
    <property type="molecule type" value="Genomic_DNA"/>
</dbReference>
<evidence type="ECO:0000313" key="3">
    <source>
        <dbReference type="Proteomes" id="UP000216605"/>
    </source>
</evidence>
<keyword evidence="1" id="KW-0812">Transmembrane</keyword>
<feature type="transmembrane region" description="Helical" evidence="1">
    <location>
        <begin position="7"/>
        <end position="27"/>
    </location>
</feature>
<dbReference type="OrthoDB" id="1349101at2"/>
<evidence type="ECO:0000313" key="2">
    <source>
        <dbReference type="EMBL" id="OYQ34734.1"/>
    </source>
</evidence>
<protein>
    <submittedName>
        <fullName evidence="2">Uncharacterized protein</fullName>
    </submittedName>
</protein>
<keyword evidence="3" id="KW-1185">Reference proteome</keyword>
<keyword evidence="1" id="KW-1133">Transmembrane helix</keyword>
<name>A0A255Z1C5_9FLAO</name>
<accession>A0A255Z1C5</accession>